<evidence type="ECO:0000313" key="3">
    <source>
        <dbReference type="EMBL" id="QCE07355.1"/>
    </source>
</evidence>
<dbReference type="AlphaFoldDB" id="A0A4D6N5E4"/>
<feature type="compositionally biased region" description="Acidic residues" evidence="1">
    <location>
        <begin position="171"/>
        <end position="181"/>
    </location>
</feature>
<evidence type="ECO:0000256" key="1">
    <source>
        <dbReference type="SAM" id="MobiDB-lite"/>
    </source>
</evidence>
<feature type="compositionally biased region" description="Polar residues" evidence="1">
    <location>
        <begin position="142"/>
        <end position="166"/>
    </location>
</feature>
<feature type="compositionally biased region" description="Acidic residues" evidence="1">
    <location>
        <begin position="92"/>
        <end position="103"/>
    </location>
</feature>
<dbReference type="EMBL" id="CP039353">
    <property type="protein sequence ID" value="QCE07355.1"/>
    <property type="molecule type" value="Genomic_DNA"/>
</dbReference>
<keyword evidence="4" id="KW-1185">Reference proteome</keyword>
<gene>
    <name evidence="3" type="ORF">DEO72_LG9g2374</name>
</gene>
<dbReference type="PANTHER" id="PTHR35701:SF1">
    <property type="entry name" value="OS11G0148400 PROTEIN"/>
    <property type="match status" value="1"/>
</dbReference>
<feature type="compositionally biased region" description="Polar residues" evidence="1">
    <location>
        <begin position="513"/>
        <end position="529"/>
    </location>
</feature>
<protein>
    <recommendedName>
        <fullName evidence="2">Synergin gamma C-terminal domain-containing protein</fullName>
    </recommendedName>
</protein>
<feature type="compositionally biased region" description="Polar residues" evidence="1">
    <location>
        <begin position="18"/>
        <end position="28"/>
    </location>
</feature>
<feature type="compositionally biased region" description="Gly residues" evidence="1">
    <location>
        <begin position="115"/>
        <end position="124"/>
    </location>
</feature>
<name>A0A4D6N5E4_VIGUN</name>
<reference evidence="3 4" key="1">
    <citation type="submission" date="2019-04" db="EMBL/GenBank/DDBJ databases">
        <title>An improved genome assembly and genetic linkage map for asparagus bean, Vigna unguiculata ssp. sesquipedialis.</title>
        <authorList>
            <person name="Xia Q."/>
            <person name="Zhang R."/>
            <person name="Dong Y."/>
        </authorList>
    </citation>
    <scope>NUCLEOTIDE SEQUENCE [LARGE SCALE GENOMIC DNA]</scope>
    <source>
        <tissue evidence="3">Leaf</tissue>
    </source>
</reference>
<evidence type="ECO:0000313" key="4">
    <source>
        <dbReference type="Proteomes" id="UP000501690"/>
    </source>
</evidence>
<accession>A0A4D6N5E4</accession>
<feature type="region of interest" description="Disordered" evidence="1">
    <location>
        <begin position="496"/>
        <end position="536"/>
    </location>
</feature>
<feature type="region of interest" description="Disordered" evidence="1">
    <location>
        <begin position="1"/>
        <end position="33"/>
    </location>
</feature>
<sequence>MAEEEDDDESFGDFTFASFPSQPFPSTTNDNNNVLVDNDWGDFVNHSGQINNDLSKPLPDPTTKHVNGNNGVAVQAEAAKKPKGAIPLSIFGEEEEEEEEEEERTPANVFPNGGVVKGGSGSNGSVGISDLISNLYNQQRPQMDSLNGSVSVSNGAAPNPANSKGSKLNEEEGEDEEDEDGWEFKSAEWETGIKSQDVKAEVQKHDNGALHIVTASDSSNGISDKAGGWHLEFESSPLFASQNHINPRLGLNSESKVVGTGFAVPSQSFGELNLGSGSNQNLKAPEKADTYPTSMELLKFDSTIGSSLASVSHQSDEWNLGVNFNSSSVGEDNHSSEPHLKRIETKINQADNSINNASPTINVNSDVNLFESEGAITKLEKPLTGSENRREALSLSIFGDETPDTDEHSVPQDLSHYAPTPPVRNNFNSLASNLSINDIWNLYNQAEKQTSPNLTPKASENQILALPEVSGSSLVTDNDGLDDDFWDFKDASTGSRFTHESSQQTSSSYTSQVNDNGLHSSPTVLNSDLANGEDDFEDDSWEFKDAAISGTQSQDQTSTLDHTHLPVTLLSTKLEQSDYAEFYSKLKDELSNYVLSHLQNLKKNLNDATRSGEDAKAKALEEQIQEFSEILHQDKMSVPTEYLSEDYCPTDVCFNELLEVLKEPKFQPFESEYQLASRLLTAEKDIKSAIELLEDTVSTLRILKLGSREEQCNYLTVWSKIVSVCSQELKHGANVWKQAVLQNVHVQILSNQKGVQYIIALGEIYRVAEIIGASIKLHKPWMLSDYTDHKSLCFLLDECYSIWLASGLQEALLSISSQNIFEPDEISRELVESINYIHELDEHALRSYVISGEQTTCQLSALPAGCIPGMVEFGDMEREALYGEGCKLVGQPNKFRFTLEVTPANSTVPSQRVDYFTFAVVVWSFYLS</sequence>
<organism evidence="3 4">
    <name type="scientific">Vigna unguiculata</name>
    <name type="common">Cowpea</name>
    <dbReference type="NCBI Taxonomy" id="3917"/>
    <lineage>
        <taxon>Eukaryota</taxon>
        <taxon>Viridiplantae</taxon>
        <taxon>Streptophyta</taxon>
        <taxon>Embryophyta</taxon>
        <taxon>Tracheophyta</taxon>
        <taxon>Spermatophyta</taxon>
        <taxon>Magnoliopsida</taxon>
        <taxon>eudicotyledons</taxon>
        <taxon>Gunneridae</taxon>
        <taxon>Pentapetalae</taxon>
        <taxon>rosids</taxon>
        <taxon>fabids</taxon>
        <taxon>Fabales</taxon>
        <taxon>Fabaceae</taxon>
        <taxon>Papilionoideae</taxon>
        <taxon>50 kb inversion clade</taxon>
        <taxon>NPAAA clade</taxon>
        <taxon>indigoferoid/millettioid clade</taxon>
        <taxon>Phaseoleae</taxon>
        <taxon>Vigna</taxon>
    </lineage>
</organism>
<dbReference type="InterPro" id="IPR059024">
    <property type="entry name" value="SYNRG_C"/>
</dbReference>
<feature type="region of interest" description="Disordered" evidence="1">
    <location>
        <begin position="46"/>
        <end position="124"/>
    </location>
</feature>
<feature type="compositionally biased region" description="Low complexity" evidence="1">
    <location>
        <begin position="501"/>
        <end position="512"/>
    </location>
</feature>
<feature type="compositionally biased region" description="Acidic residues" evidence="1">
    <location>
        <begin position="1"/>
        <end position="11"/>
    </location>
</feature>
<dbReference type="PANTHER" id="PTHR35701">
    <property type="entry name" value="OS11G0148400 PROTEIN"/>
    <property type="match status" value="1"/>
</dbReference>
<dbReference type="Pfam" id="PF25999">
    <property type="entry name" value="SYNRG_C"/>
    <property type="match status" value="1"/>
</dbReference>
<feature type="region of interest" description="Disordered" evidence="1">
    <location>
        <begin position="142"/>
        <end position="183"/>
    </location>
</feature>
<proteinExistence type="predicted"/>
<evidence type="ECO:0000259" key="2">
    <source>
        <dbReference type="Pfam" id="PF25999"/>
    </source>
</evidence>
<dbReference type="Proteomes" id="UP000501690">
    <property type="component" value="Linkage Group LG9"/>
</dbReference>
<feature type="domain" description="Synergin gamma C-terminal" evidence="2">
    <location>
        <begin position="707"/>
        <end position="870"/>
    </location>
</feature>